<dbReference type="GO" id="GO:0008360">
    <property type="term" value="P:regulation of cell shape"/>
    <property type="evidence" value="ECO:0007669"/>
    <property type="project" value="UniProtKB-KW"/>
</dbReference>
<dbReference type="InterPro" id="IPR050396">
    <property type="entry name" value="Glycosyltr_51/Transpeptidase"/>
</dbReference>
<dbReference type="Pfam" id="PF00912">
    <property type="entry name" value="Transgly"/>
    <property type="match status" value="1"/>
</dbReference>
<evidence type="ECO:0000256" key="9">
    <source>
        <dbReference type="ARBA" id="ARBA00022984"/>
    </source>
</evidence>
<dbReference type="GO" id="GO:0009252">
    <property type="term" value="P:peptidoglycan biosynthetic process"/>
    <property type="evidence" value="ECO:0007669"/>
    <property type="project" value="UniProtKB-KW"/>
</dbReference>
<feature type="transmembrane region" description="Helical" evidence="15">
    <location>
        <begin position="59"/>
        <end position="85"/>
    </location>
</feature>
<dbReference type="PANTHER" id="PTHR32282:SF34">
    <property type="entry name" value="PENICILLIN-BINDING PROTEIN 1A"/>
    <property type="match status" value="1"/>
</dbReference>
<dbReference type="GO" id="GO:0071555">
    <property type="term" value="P:cell wall organization"/>
    <property type="evidence" value="ECO:0007669"/>
    <property type="project" value="UniProtKB-KW"/>
</dbReference>
<keyword evidence="4" id="KW-0645">Protease</keyword>
<keyword evidence="7" id="KW-0378">Hydrolase</keyword>
<evidence type="ECO:0000256" key="4">
    <source>
        <dbReference type="ARBA" id="ARBA00022670"/>
    </source>
</evidence>
<dbReference type="EMBL" id="PYGE01000014">
    <property type="protein sequence ID" value="PSL01341.1"/>
    <property type="molecule type" value="Genomic_DNA"/>
</dbReference>
<keyword evidence="8" id="KW-0133">Cell shape</keyword>
<dbReference type="InterPro" id="IPR001460">
    <property type="entry name" value="PCN-bd_Tpept"/>
</dbReference>
<dbReference type="SUPFAM" id="SSF56601">
    <property type="entry name" value="beta-lactamase/transpeptidase-like"/>
    <property type="match status" value="1"/>
</dbReference>
<evidence type="ECO:0000256" key="8">
    <source>
        <dbReference type="ARBA" id="ARBA00022960"/>
    </source>
</evidence>
<dbReference type="GO" id="GO:0008955">
    <property type="term" value="F:peptidoglycan glycosyltransferase activity"/>
    <property type="evidence" value="ECO:0007669"/>
    <property type="project" value="UniProtKB-EC"/>
</dbReference>
<gene>
    <name evidence="18" type="ORF">CLV30_11471</name>
</gene>
<evidence type="ECO:0000256" key="3">
    <source>
        <dbReference type="ARBA" id="ARBA00022645"/>
    </source>
</evidence>
<dbReference type="InterPro" id="IPR001264">
    <property type="entry name" value="Glyco_trans_51"/>
</dbReference>
<feature type="compositionally biased region" description="Acidic residues" evidence="14">
    <location>
        <begin position="736"/>
        <end position="782"/>
    </location>
</feature>
<feature type="compositionally biased region" description="Low complexity" evidence="14">
    <location>
        <begin position="822"/>
        <end position="840"/>
    </location>
</feature>
<feature type="domain" description="Glycosyl transferase family 51" evidence="17">
    <location>
        <begin position="110"/>
        <end position="287"/>
    </location>
</feature>
<feature type="compositionally biased region" description="Gly residues" evidence="14">
    <location>
        <begin position="784"/>
        <end position="810"/>
    </location>
</feature>
<feature type="region of interest" description="Disordered" evidence="14">
    <location>
        <begin position="1"/>
        <end position="48"/>
    </location>
</feature>
<name>A0A2P8DVW7_9ACTN</name>
<dbReference type="AlphaFoldDB" id="A0A2P8DVW7"/>
<feature type="compositionally biased region" description="Pro residues" evidence="14">
    <location>
        <begin position="689"/>
        <end position="703"/>
    </location>
</feature>
<evidence type="ECO:0000313" key="19">
    <source>
        <dbReference type="Proteomes" id="UP000243528"/>
    </source>
</evidence>
<dbReference type="Pfam" id="PF00905">
    <property type="entry name" value="Transpeptidase"/>
    <property type="match status" value="1"/>
</dbReference>
<evidence type="ECO:0000256" key="6">
    <source>
        <dbReference type="ARBA" id="ARBA00022679"/>
    </source>
</evidence>
<feature type="region of interest" description="Disordered" evidence="14">
    <location>
        <begin position="586"/>
        <end position="608"/>
    </location>
</feature>
<keyword evidence="9" id="KW-0573">Peptidoglycan synthesis</keyword>
<keyword evidence="15" id="KW-0812">Transmembrane</keyword>
<comment type="similarity">
    <text evidence="1">In the C-terminal section; belongs to the transpeptidase family.</text>
</comment>
<dbReference type="GO" id="GO:0030288">
    <property type="term" value="C:outer membrane-bounded periplasmic space"/>
    <property type="evidence" value="ECO:0007669"/>
    <property type="project" value="TreeGrafter"/>
</dbReference>
<dbReference type="FunFam" id="1.10.3810.10:FF:000001">
    <property type="entry name" value="Penicillin-binding protein 1A"/>
    <property type="match status" value="1"/>
</dbReference>
<evidence type="ECO:0000256" key="11">
    <source>
        <dbReference type="ARBA" id="ARBA00023316"/>
    </source>
</evidence>
<keyword evidence="19" id="KW-1185">Reference proteome</keyword>
<dbReference type="Gene3D" id="3.40.710.10">
    <property type="entry name" value="DD-peptidase/beta-lactamase superfamily"/>
    <property type="match status" value="1"/>
</dbReference>
<evidence type="ECO:0000256" key="14">
    <source>
        <dbReference type="SAM" id="MobiDB-lite"/>
    </source>
</evidence>
<evidence type="ECO:0000256" key="10">
    <source>
        <dbReference type="ARBA" id="ARBA00023268"/>
    </source>
</evidence>
<keyword evidence="5" id="KW-0328">Glycosyltransferase</keyword>
<dbReference type="Gene3D" id="1.10.3810.10">
    <property type="entry name" value="Biosynthetic peptidoglycan transglycosylase-like"/>
    <property type="match status" value="1"/>
</dbReference>
<accession>A0A2P8DVW7</accession>
<organism evidence="18 19">
    <name type="scientific">Haloactinopolyspora alba</name>
    <dbReference type="NCBI Taxonomy" id="648780"/>
    <lineage>
        <taxon>Bacteria</taxon>
        <taxon>Bacillati</taxon>
        <taxon>Actinomycetota</taxon>
        <taxon>Actinomycetes</taxon>
        <taxon>Jiangellales</taxon>
        <taxon>Jiangellaceae</taxon>
        <taxon>Haloactinopolyspora</taxon>
    </lineage>
</organism>
<dbReference type="GO" id="GO:0009002">
    <property type="term" value="F:serine-type D-Ala-D-Ala carboxypeptidase activity"/>
    <property type="evidence" value="ECO:0007669"/>
    <property type="project" value="UniProtKB-EC"/>
</dbReference>
<feature type="compositionally biased region" description="Low complexity" evidence="14">
    <location>
        <begin position="30"/>
        <end position="46"/>
    </location>
</feature>
<reference evidence="18 19" key="1">
    <citation type="submission" date="2018-03" db="EMBL/GenBank/DDBJ databases">
        <title>Genomic Encyclopedia of Archaeal and Bacterial Type Strains, Phase II (KMG-II): from individual species to whole genera.</title>
        <authorList>
            <person name="Goeker M."/>
        </authorList>
    </citation>
    <scope>NUCLEOTIDE SEQUENCE [LARGE SCALE GENOMIC DNA]</scope>
    <source>
        <strain evidence="18 19">DSM 45211</strain>
    </source>
</reference>
<comment type="catalytic activity">
    <reaction evidence="13">
        <text>[GlcNAc-(1-&gt;4)-Mur2Ac(oyl-L-Ala-gamma-D-Glu-L-Lys-D-Ala-D-Ala)](n)-di-trans,octa-cis-undecaprenyl diphosphate + beta-D-GlcNAc-(1-&gt;4)-Mur2Ac(oyl-L-Ala-gamma-D-Glu-L-Lys-D-Ala-D-Ala)-di-trans,octa-cis-undecaprenyl diphosphate = [GlcNAc-(1-&gt;4)-Mur2Ac(oyl-L-Ala-gamma-D-Glu-L-Lys-D-Ala-D-Ala)](n+1)-di-trans,octa-cis-undecaprenyl diphosphate + di-trans,octa-cis-undecaprenyl diphosphate + H(+)</text>
        <dbReference type="Rhea" id="RHEA:23708"/>
        <dbReference type="Rhea" id="RHEA-COMP:9602"/>
        <dbReference type="Rhea" id="RHEA-COMP:9603"/>
        <dbReference type="ChEBI" id="CHEBI:15378"/>
        <dbReference type="ChEBI" id="CHEBI:58405"/>
        <dbReference type="ChEBI" id="CHEBI:60033"/>
        <dbReference type="ChEBI" id="CHEBI:78435"/>
        <dbReference type="EC" id="2.4.99.28"/>
    </reaction>
</comment>
<evidence type="ECO:0000313" key="18">
    <source>
        <dbReference type="EMBL" id="PSL01341.1"/>
    </source>
</evidence>
<protein>
    <submittedName>
        <fullName evidence="18">Membrane peptidoglycan carboxypeptidase</fullName>
    </submittedName>
</protein>
<sequence length="840" mass="88366">MTNQGRRRAGDRAGRGATPRETAQSGTDPSSSAGGRTARRYAAGGRSAKRRRRGWRKFVSLKAFTLYFLGMVLAVLAGVSIAYAMTDVPAPNDFARSESTIVYWSDGKTELGRFSSQDRETVDISAIPQTCQDAVVAAEDRTFYENSGFNPLRTIQASIDYVRNSGSAEGGGASTITQQYVKNYYLTHEQTVTRKVKELFISVKIDRQLDKDDILASYLNTIWFGRGTYGVQTASKAYFGKPVSELNLSQCAGLASILRSPARYDPTLGKQNAERFRGRVDYVLDGMVEMGTLEPAKAEKVKPPAVLPEQKTNMYGGPNGYLLDLVRNELLDQGFTENELDTGGLRIVTTFERKAQAAALKAVRNERPTENADQLRIGLAAVDPGDGGVVAMYGGPDFVKRPFNDAVDGAVQGGSSVKPFALATALKQGISLESRYSGNTLEDPSLGPPVHNQNDTEYGGPVDLIQATEQSINTAYVDMTMQVGPDKVVETMESAGLPIPPPDQDTDDLRHNPRVSIGIAPTPAVDMAEAYATLAAGGRHADWYTVRSVTAPGGNVRYEADPQTQSVLDPDVVADTTYAMRQVVEGENGSGQAARELGRPSAGKTGTHEDLTAWFSGFTPQLAASVVYFRGSGETGGTVTLDGVAGMETFFAGEYPARTWTAFMKAALEGTEAEEFPERADVGEAVNPSPTPTPTPTDEPTPPGEDESGDESGDETGGDETGGDETGGDQTGGDETGGDETGGDETGGDETGGDETGGDETGGDETGGDETGGDETGGDETGGDQTGGDQTGGNETGGQWGEGGTEGGTDTGADTGTEDGTDTGSDTGTDTGSDTGTEWG</sequence>
<evidence type="ECO:0000256" key="7">
    <source>
        <dbReference type="ARBA" id="ARBA00022801"/>
    </source>
</evidence>
<dbReference type="GO" id="GO:0006508">
    <property type="term" value="P:proteolysis"/>
    <property type="evidence" value="ECO:0007669"/>
    <property type="project" value="UniProtKB-KW"/>
</dbReference>
<feature type="compositionally biased region" description="Acidic residues" evidence="14">
    <location>
        <begin position="704"/>
        <end position="727"/>
    </location>
</feature>
<evidence type="ECO:0000256" key="13">
    <source>
        <dbReference type="ARBA" id="ARBA00049902"/>
    </source>
</evidence>
<keyword evidence="6" id="KW-0808">Transferase</keyword>
<dbReference type="InterPro" id="IPR036950">
    <property type="entry name" value="PBP_transglycosylase"/>
</dbReference>
<feature type="region of interest" description="Disordered" evidence="14">
    <location>
        <begin position="672"/>
        <end position="840"/>
    </location>
</feature>
<evidence type="ECO:0000259" key="16">
    <source>
        <dbReference type="Pfam" id="PF00905"/>
    </source>
</evidence>
<evidence type="ECO:0000256" key="12">
    <source>
        <dbReference type="ARBA" id="ARBA00034000"/>
    </source>
</evidence>
<keyword evidence="3 18" id="KW-0121">Carboxypeptidase</keyword>
<dbReference type="OrthoDB" id="8865355at2"/>
<evidence type="ECO:0000256" key="5">
    <source>
        <dbReference type="ARBA" id="ARBA00022676"/>
    </source>
</evidence>
<comment type="similarity">
    <text evidence="2">In the N-terminal section; belongs to the glycosyltransferase 51 family.</text>
</comment>
<dbReference type="PANTHER" id="PTHR32282">
    <property type="entry name" value="BINDING PROTEIN TRANSPEPTIDASE, PUTATIVE-RELATED"/>
    <property type="match status" value="1"/>
</dbReference>
<dbReference type="InterPro" id="IPR023346">
    <property type="entry name" value="Lysozyme-like_dom_sf"/>
</dbReference>
<proteinExistence type="inferred from homology"/>
<keyword evidence="15" id="KW-1133">Transmembrane helix</keyword>
<comment type="caution">
    <text evidence="18">The sequence shown here is derived from an EMBL/GenBank/DDBJ whole genome shotgun (WGS) entry which is preliminary data.</text>
</comment>
<evidence type="ECO:0000256" key="1">
    <source>
        <dbReference type="ARBA" id="ARBA00007090"/>
    </source>
</evidence>
<keyword evidence="10" id="KW-0511">Multifunctional enzyme</keyword>
<evidence type="ECO:0000259" key="17">
    <source>
        <dbReference type="Pfam" id="PF00912"/>
    </source>
</evidence>
<evidence type="ECO:0000256" key="2">
    <source>
        <dbReference type="ARBA" id="ARBA00007739"/>
    </source>
</evidence>
<keyword evidence="11" id="KW-0961">Cell wall biogenesis/degradation</keyword>
<evidence type="ECO:0000256" key="15">
    <source>
        <dbReference type="SAM" id="Phobius"/>
    </source>
</evidence>
<dbReference type="SUPFAM" id="SSF53955">
    <property type="entry name" value="Lysozyme-like"/>
    <property type="match status" value="1"/>
</dbReference>
<feature type="domain" description="Penicillin-binding protein transpeptidase" evidence="16">
    <location>
        <begin position="380"/>
        <end position="623"/>
    </location>
</feature>
<comment type="catalytic activity">
    <reaction evidence="12">
        <text>Preferential cleavage: (Ac)2-L-Lys-D-Ala-|-D-Ala. Also transpeptidation of peptidyl-alanyl moieties that are N-acyl substituents of D-alanine.</text>
        <dbReference type="EC" id="3.4.16.4"/>
    </reaction>
</comment>
<dbReference type="GO" id="GO:0008658">
    <property type="term" value="F:penicillin binding"/>
    <property type="evidence" value="ECO:0007669"/>
    <property type="project" value="InterPro"/>
</dbReference>
<dbReference type="RefSeq" id="WP_129710881.1">
    <property type="nucleotide sequence ID" value="NZ_ML142899.1"/>
</dbReference>
<keyword evidence="15" id="KW-0472">Membrane</keyword>
<dbReference type="Proteomes" id="UP000243528">
    <property type="component" value="Unassembled WGS sequence"/>
</dbReference>
<dbReference type="InterPro" id="IPR012338">
    <property type="entry name" value="Beta-lactam/transpept-like"/>
</dbReference>